<evidence type="ECO:0000259" key="1">
    <source>
        <dbReference type="Pfam" id="PF13649"/>
    </source>
</evidence>
<dbReference type="PANTHER" id="PTHR42912">
    <property type="entry name" value="METHYLTRANSFERASE"/>
    <property type="match status" value="1"/>
</dbReference>
<dbReference type="GO" id="GO:0008168">
    <property type="term" value="F:methyltransferase activity"/>
    <property type="evidence" value="ECO:0007669"/>
    <property type="project" value="UniProtKB-KW"/>
</dbReference>
<dbReference type="Pfam" id="PF13649">
    <property type="entry name" value="Methyltransf_25"/>
    <property type="match status" value="1"/>
</dbReference>
<dbReference type="InterPro" id="IPR029063">
    <property type="entry name" value="SAM-dependent_MTases_sf"/>
</dbReference>
<dbReference type="InterPro" id="IPR041698">
    <property type="entry name" value="Methyltransf_25"/>
</dbReference>
<keyword evidence="3" id="KW-1185">Reference proteome</keyword>
<gene>
    <name evidence="2" type="ORF">QNN03_06925</name>
</gene>
<dbReference type="PANTHER" id="PTHR42912:SF93">
    <property type="entry name" value="N6-ADENOSINE-METHYLTRANSFERASE TMT1A"/>
    <property type="match status" value="1"/>
</dbReference>
<dbReference type="SUPFAM" id="SSF53335">
    <property type="entry name" value="S-adenosyl-L-methionine-dependent methyltransferases"/>
    <property type="match status" value="1"/>
</dbReference>
<dbReference type="Proteomes" id="UP001241926">
    <property type="component" value="Unassembled WGS sequence"/>
</dbReference>
<dbReference type="RefSeq" id="WP_093721680.1">
    <property type="nucleotide sequence ID" value="NZ_JASJUS010000005.1"/>
</dbReference>
<dbReference type="Gene3D" id="3.40.50.150">
    <property type="entry name" value="Vaccinia Virus protein VP39"/>
    <property type="match status" value="1"/>
</dbReference>
<evidence type="ECO:0000313" key="2">
    <source>
        <dbReference type="EMBL" id="MDL2076170.1"/>
    </source>
</evidence>
<protein>
    <submittedName>
        <fullName evidence="2">Class I SAM-dependent methyltransferase</fullName>
        <ecNumber evidence="2">2.1.-.-</ecNumber>
    </submittedName>
</protein>
<dbReference type="GO" id="GO:0032259">
    <property type="term" value="P:methylation"/>
    <property type="evidence" value="ECO:0007669"/>
    <property type="project" value="UniProtKB-KW"/>
</dbReference>
<dbReference type="CDD" id="cd02440">
    <property type="entry name" value="AdoMet_MTases"/>
    <property type="match status" value="1"/>
</dbReference>
<evidence type="ECO:0000313" key="3">
    <source>
        <dbReference type="Proteomes" id="UP001241926"/>
    </source>
</evidence>
<keyword evidence="2" id="KW-0808">Transferase</keyword>
<accession>A0ABT7IUB0</accession>
<comment type="caution">
    <text evidence="2">The sequence shown here is derived from an EMBL/GenBank/DDBJ whole genome shotgun (WGS) entry which is preliminary data.</text>
</comment>
<dbReference type="EC" id="2.1.-.-" evidence="2"/>
<organism evidence="2 3">
    <name type="scientific">Streptomyces fuscus</name>
    <dbReference type="NCBI Taxonomy" id="3048495"/>
    <lineage>
        <taxon>Bacteria</taxon>
        <taxon>Bacillati</taxon>
        <taxon>Actinomycetota</taxon>
        <taxon>Actinomycetes</taxon>
        <taxon>Kitasatosporales</taxon>
        <taxon>Streptomycetaceae</taxon>
        <taxon>Streptomyces</taxon>
    </lineage>
</organism>
<reference evidence="2 3" key="1">
    <citation type="submission" date="2023-05" db="EMBL/GenBank/DDBJ databases">
        <title>Streptomyces fuscus sp. nov., a brown-black pigment producing actinomyces isolated from dry sand of Sea duck farm.</title>
        <authorList>
            <person name="Xie J."/>
            <person name="Shen N."/>
        </authorList>
    </citation>
    <scope>NUCLEOTIDE SEQUENCE [LARGE SCALE GENOMIC DNA]</scope>
    <source>
        <strain evidence="2 3">GXMU-J15</strain>
    </source>
</reference>
<name>A0ABT7IUB0_9ACTN</name>
<proteinExistence type="predicted"/>
<feature type="domain" description="Methyltransferase" evidence="1">
    <location>
        <begin position="54"/>
        <end position="144"/>
    </location>
</feature>
<sequence>MAVPEQDSVSATSEAYDAVAELYAQKFRDSLQDSPLERACLSAFADFVGEGGRVADLGCGPGHVTAYLAESGLAAFGVDASPAMVDLARRAYPGLRFDVGPMSALDIEDGALDGVLSRWSIIHTPPPELPAILREFSRILKPGGQLLLGFSATDGPTPASQVYDHAVAPAYRWWPDHLAGMLREHGFTEVARTVRAPQPTDRRQHREIHLFARKG</sequence>
<dbReference type="EMBL" id="JASJUS010000005">
    <property type="protein sequence ID" value="MDL2076170.1"/>
    <property type="molecule type" value="Genomic_DNA"/>
</dbReference>
<keyword evidence="2" id="KW-0489">Methyltransferase</keyword>
<dbReference type="InterPro" id="IPR050508">
    <property type="entry name" value="Methyltransf_Superfamily"/>
</dbReference>